<protein>
    <recommendedName>
        <fullName evidence="5">D-alanyl-D-alanine carboxypeptidase/D-alanyl-D-alanine-endopeptidase</fullName>
    </recommendedName>
</protein>
<reference evidence="4" key="1">
    <citation type="journal article" date="2015" name="Nature">
        <title>Complex archaea that bridge the gap between prokaryotes and eukaryotes.</title>
        <authorList>
            <person name="Spang A."/>
            <person name="Saw J.H."/>
            <person name="Jorgensen S.L."/>
            <person name="Zaremba-Niedzwiedzka K."/>
            <person name="Martijn J."/>
            <person name="Lind A.E."/>
            <person name="van Eijk R."/>
            <person name="Schleper C."/>
            <person name="Guy L."/>
            <person name="Ettema T.J."/>
        </authorList>
    </citation>
    <scope>NUCLEOTIDE SEQUENCE</scope>
</reference>
<comment type="caution">
    <text evidence="4">The sequence shown here is derived from an EMBL/GenBank/DDBJ whole genome shotgun (WGS) entry which is preliminary data.</text>
</comment>
<evidence type="ECO:0000256" key="2">
    <source>
        <dbReference type="ARBA" id="ARBA00022801"/>
    </source>
</evidence>
<evidence type="ECO:0000313" key="4">
    <source>
        <dbReference type="EMBL" id="KKM92404.1"/>
    </source>
</evidence>
<dbReference type="PRINTS" id="PR00922">
    <property type="entry name" value="DADACBPTASE3"/>
</dbReference>
<dbReference type="SUPFAM" id="SSF56601">
    <property type="entry name" value="beta-lactamase/transpeptidase-like"/>
    <property type="match status" value="1"/>
</dbReference>
<keyword evidence="3" id="KW-1133">Transmembrane helix</keyword>
<dbReference type="GO" id="GO:0006508">
    <property type="term" value="P:proteolysis"/>
    <property type="evidence" value="ECO:0007669"/>
    <property type="project" value="InterPro"/>
</dbReference>
<accession>A0A0F9LBY7</accession>
<evidence type="ECO:0008006" key="5">
    <source>
        <dbReference type="Google" id="ProtNLM"/>
    </source>
</evidence>
<dbReference type="PANTHER" id="PTHR30023:SF0">
    <property type="entry name" value="PENICILLIN-SENSITIVE CARBOXYPEPTIDASE A"/>
    <property type="match status" value="1"/>
</dbReference>
<keyword evidence="3" id="KW-0812">Transmembrane</keyword>
<feature type="transmembrane region" description="Helical" evidence="3">
    <location>
        <begin position="12"/>
        <end position="28"/>
    </location>
</feature>
<comment type="similarity">
    <text evidence="1">Belongs to the peptidase S13 family.</text>
</comment>
<dbReference type="InterPro" id="IPR000667">
    <property type="entry name" value="Peptidase_S13"/>
</dbReference>
<name>A0A0F9LBY7_9ZZZZ</name>
<dbReference type="EMBL" id="LAZR01006397">
    <property type="protein sequence ID" value="KKM92404.1"/>
    <property type="molecule type" value="Genomic_DNA"/>
</dbReference>
<evidence type="ECO:0000256" key="1">
    <source>
        <dbReference type="ARBA" id="ARBA00006096"/>
    </source>
</evidence>
<dbReference type="GO" id="GO:0000270">
    <property type="term" value="P:peptidoglycan metabolic process"/>
    <property type="evidence" value="ECO:0007669"/>
    <property type="project" value="TreeGrafter"/>
</dbReference>
<dbReference type="Gene3D" id="3.50.80.20">
    <property type="entry name" value="D-Ala-D-Ala carboxypeptidase C, peptidase S13"/>
    <property type="match status" value="1"/>
</dbReference>
<dbReference type="GO" id="GO:0004185">
    <property type="term" value="F:serine-type carboxypeptidase activity"/>
    <property type="evidence" value="ECO:0007669"/>
    <property type="project" value="InterPro"/>
</dbReference>
<proteinExistence type="inferred from homology"/>
<dbReference type="InterPro" id="IPR012338">
    <property type="entry name" value="Beta-lactam/transpept-like"/>
</dbReference>
<keyword evidence="3" id="KW-0472">Membrane</keyword>
<dbReference type="Pfam" id="PF02113">
    <property type="entry name" value="Peptidase_S13"/>
    <property type="match status" value="1"/>
</dbReference>
<dbReference type="PANTHER" id="PTHR30023">
    <property type="entry name" value="D-ALANYL-D-ALANINE CARBOXYPEPTIDASE"/>
    <property type="match status" value="1"/>
</dbReference>
<dbReference type="Gene3D" id="3.40.710.10">
    <property type="entry name" value="DD-peptidase/beta-lactamase superfamily"/>
    <property type="match status" value="2"/>
</dbReference>
<keyword evidence="2" id="KW-0378">Hydrolase</keyword>
<organism evidence="4">
    <name type="scientific">marine sediment metagenome</name>
    <dbReference type="NCBI Taxonomy" id="412755"/>
    <lineage>
        <taxon>unclassified sequences</taxon>
        <taxon>metagenomes</taxon>
        <taxon>ecological metagenomes</taxon>
    </lineage>
</organism>
<evidence type="ECO:0000256" key="3">
    <source>
        <dbReference type="SAM" id="Phobius"/>
    </source>
</evidence>
<dbReference type="NCBIfam" id="TIGR00666">
    <property type="entry name" value="PBP4"/>
    <property type="match status" value="1"/>
</dbReference>
<gene>
    <name evidence="4" type="ORF">LCGC14_1218820</name>
</gene>
<dbReference type="AlphaFoldDB" id="A0A0F9LBY7"/>
<sequence length="500" mass="56672">MKFIPGIKQAKYKILCFLIISLAIPYIACPENIWCTPEGKKLEEEIRAIVHKNKPEGASVGISIISISTNKPLYKLNSDKSFICASTMKLFTTAAALYYLGPNFKYKTNVYYRGKISNGKLNGDIIIKGCGDPNISGRFYEDEITAIPTSWADSVEKKGIKVITGDIIADDTIFDREFVHDNWPKDQLSEWYCAPISGLSFNDNCVDIEIKPNKKPGAPAYVRIEPKTSYVKIINECKTTSQKSKQSYSLYRKPLTNLIYVEGYVWSKAEPQKEWITVYNPPLYMATVFKEILEGKNIRIMGKARVINDSDLNMKRKLHKLAKTTSYLRQSIEVTNQHSQGFYAEQILKTLGARIKKKGSFSAGLSVIKEFIAKLGFSEEQYHLDDGSGLSQRNKLTPNMVTKLLGFMHKHRHGRIFFESLPVPGSDSTLEKRLKKEPYRSRIRAKTGYIFGTSALSGYIESLNEEVIAFSILVNKVKHGSIWKARLLQDNICRSLVTYN</sequence>